<evidence type="ECO:0000313" key="1">
    <source>
        <dbReference type="EMBL" id="CAG09895.1"/>
    </source>
</evidence>
<dbReference type="OrthoDB" id="19311at2759"/>
<sequence length="48" mass="5634">MFTRRGHGDVKKSIQKILDPKKDVLTRLKHLRSMLGEWIVTGLLHHRS</sequence>
<accession>Q4RNY7</accession>
<dbReference type="EMBL" id="CAAE01015009">
    <property type="protein sequence ID" value="CAG09895.1"/>
    <property type="molecule type" value="Genomic_DNA"/>
</dbReference>
<proteinExistence type="predicted"/>
<organism evidence="1">
    <name type="scientific">Tetraodon nigroviridis</name>
    <name type="common">Spotted green pufferfish</name>
    <name type="synonym">Chelonodon nigroviridis</name>
    <dbReference type="NCBI Taxonomy" id="99883"/>
    <lineage>
        <taxon>Eukaryota</taxon>
        <taxon>Metazoa</taxon>
        <taxon>Chordata</taxon>
        <taxon>Craniata</taxon>
        <taxon>Vertebrata</taxon>
        <taxon>Euteleostomi</taxon>
        <taxon>Actinopterygii</taxon>
        <taxon>Neopterygii</taxon>
        <taxon>Teleostei</taxon>
        <taxon>Neoteleostei</taxon>
        <taxon>Acanthomorphata</taxon>
        <taxon>Eupercaria</taxon>
        <taxon>Tetraodontiformes</taxon>
        <taxon>Tetradontoidea</taxon>
        <taxon>Tetraodontidae</taxon>
        <taxon>Tetraodon</taxon>
    </lineage>
</organism>
<name>Q4RNY7_TETNG</name>
<reference evidence="1" key="2">
    <citation type="submission" date="2004-02" db="EMBL/GenBank/DDBJ databases">
        <authorList>
            <consortium name="Genoscope"/>
            <consortium name="Whitehead Institute Centre for Genome Research"/>
        </authorList>
    </citation>
    <scope>NUCLEOTIDE SEQUENCE</scope>
</reference>
<gene>
    <name evidence="1" type="ORF">GSTENG00031353001</name>
</gene>
<comment type="caution">
    <text evidence="1">The sequence shown here is derived from an EMBL/GenBank/DDBJ whole genome shotgun (WGS) entry which is preliminary data.</text>
</comment>
<reference evidence="1" key="1">
    <citation type="journal article" date="2004" name="Nature">
        <title>Genome duplication in the teleost fish Tetraodon nigroviridis reveals the early vertebrate proto-karyotype.</title>
        <authorList>
            <person name="Jaillon O."/>
            <person name="Aury J.-M."/>
            <person name="Brunet F."/>
            <person name="Petit J.-L."/>
            <person name="Stange-Thomann N."/>
            <person name="Mauceli E."/>
            <person name="Bouneau L."/>
            <person name="Fischer C."/>
            <person name="Ozouf-Costaz C."/>
            <person name="Bernot A."/>
            <person name="Nicaud S."/>
            <person name="Jaffe D."/>
            <person name="Fisher S."/>
            <person name="Lutfalla G."/>
            <person name="Dossat C."/>
            <person name="Segurens B."/>
            <person name="Dasilva C."/>
            <person name="Salanoubat M."/>
            <person name="Levy M."/>
            <person name="Boudet N."/>
            <person name="Castellano S."/>
            <person name="Anthouard V."/>
            <person name="Jubin C."/>
            <person name="Castelli V."/>
            <person name="Katinka M."/>
            <person name="Vacherie B."/>
            <person name="Biemont C."/>
            <person name="Skalli Z."/>
            <person name="Cattolico L."/>
            <person name="Poulain J."/>
            <person name="De Berardinis V."/>
            <person name="Cruaud C."/>
            <person name="Duprat S."/>
            <person name="Brottier P."/>
            <person name="Coutanceau J.-P."/>
            <person name="Gouzy J."/>
            <person name="Parra G."/>
            <person name="Lardier G."/>
            <person name="Chapple C."/>
            <person name="McKernan K.J."/>
            <person name="McEwan P."/>
            <person name="Bosak S."/>
            <person name="Kellis M."/>
            <person name="Volff J.-N."/>
            <person name="Guigo R."/>
            <person name="Zody M.C."/>
            <person name="Mesirov J."/>
            <person name="Lindblad-Toh K."/>
            <person name="Birren B."/>
            <person name="Nusbaum C."/>
            <person name="Kahn D."/>
            <person name="Robinson-Rechavi M."/>
            <person name="Laudet V."/>
            <person name="Schachter V."/>
            <person name="Quetier F."/>
            <person name="Saurin W."/>
            <person name="Scarpelli C."/>
            <person name="Wincker P."/>
            <person name="Lander E.S."/>
            <person name="Weissenbach J."/>
            <person name="Roest Crollius H."/>
        </authorList>
    </citation>
    <scope>NUCLEOTIDE SEQUENCE [LARGE SCALE GENOMIC DNA]</scope>
</reference>
<dbReference type="AlphaFoldDB" id="Q4RNY7"/>
<protein>
    <submittedName>
        <fullName evidence="1">(spotted green pufferfish) hypothetical protein</fullName>
    </submittedName>
</protein>
<dbReference type="KEGG" id="tng:GSTEN00031353G001"/>